<keyword evidence="2" id="KW-0812">Transmembrane</keyword>
<protein>
    <submittedName>
        <fullName evidence="3">Uncharacterized protein</fullName>
    </submittedName>
</protein>
<organism evidence="3 4">
    <name type="scientific">Meganyctiphanes norvegica</name>
    <name type="common">Northern krill</name>
    <name type="synonym">Thysanopoda norvegica</name>
    <dbReference type="NCBI Taxonomy" id="48144"/>
    <lineage>
        <taxon>Eukaryota</taxon>
        <taxon>Metazoa</taxon>
        <taxon>Ecdysozoa</taxon>
        <taxon>Arthropoda</taxon>
        <taxon>Crustacea</taxon>
        <taxon>Multicrustacea</taxon>
        <taxon>Malacostraca</taxon>
        <taxon>Eumalacostraca</taxon>
        <taxon>Eucarida</taxon>
        <taxon>Euphausiacea</taxon>
        <taxon>Euphausiidae</taxon>
        <taxon>Meganyctiphanes</taxon>
    </lineage>
</organism>
<sequence>MATTYPQGYQPAGGGQPVVIQVVQQKRSSSDGFLKICGCLAGTGLAIFIGIVAGFLLLIGSLFLAFMGDDSTLMTPGIVLVVIGGILIIGSCYACMHFRKELENDNNASAALIVGQQQAGHVYTQPQPQAAAYGQPIISPAIPQPPPGVAYPGPYQVPMHPGQAMPPIQPGYNPGQAMPPVQPGYIPGQMVGPVPTAAAYPGEPAPPYTGQMHSSKAAEAATTSFPSAPITQQMQTSEYDRPPAYAP</sequence>
<dbReference type="EMBL" id="CAXKWB010046138">
    <property type="protein sequence ID" value="CAL4163365.1"/>
    <property type="molecule type" value="Genomic_DNA"/>
</dbReference>
<feature type="transmembrane region" description="Helical" evidence="2">
    <location>
        <begin position="33"/>
        <end position="66"/>
    </location>
</feature>
<keyword evidence="4" id="KW-1185">Reference proteome</keyword>
<reference evidence="3 4" key="1">
    <citation type="submission" date="2024-05" db="EMBL/GenBank/DDBJ databases">
        <authorList>
            <person name="Wallberg A."/>
        </authorList>
    </citation>
    <scope>NUCLEOTIDE SEQUENCE [LARGE SCALE GENOMIC DNA]</scope>
</reference>
<feature type="compositionally biased region" description="Polar residues" evidence="1">
    <location>
        <begin position="221"/>
        <end position="237"/>
    </location>
</feature>
<gene>
    <name evidence="3" type="ORF">MNOR_LOCUS32960</name>
</gene>
<dbReference type="Proteomes" id="UP001497623">
    <property type="component" value="Unassembled WGS sequence"/>
</dbReference>
<proteinExistence type="predicted"/>
<keyword evidence="2" id="KW-0472">Membrane</keyword>
<feature type="region of interest" description="Disordered" evidence="1">
    <location>
        <begin position="202"/>
        <end position="247"/>
    </location>
</feature>
<feature type="transmembrane region" description="Helical" evidence="2">
    <location>
        <begin position="78"/>
        <end position="96"/>
    </location>
</feature>
<name>A0AAV2S470_MEGNR</name>
<accession>A0AAV2S470</accession>
<keyword evidence="2" id="KW-1133">Transmembrane helix</keyword>
<comment type="caution">
    <text evidence="3">The sequence shown here is derived from an EMBL/GenBank/DDBJ whole genome shotgun (WGS) entry which is preliminary data.</text>
</comment>
<evidence type="ECO:0000313" key="3">
    <source>
        <dbReference type="EMBL" id="CAL4163365.1"/>
    </source>
</evidence>
<dbReference type="AlphaFoldDB" id="A0AAV2S470"/>
<evidence type="ECO:0000256" key="1">
    <source>
        <dbReference type="SAM" id="MobiDB-lite"/>
    </source>
</evidence>
<evidence type="ECO:0000313" key="4">
    <source>
        <dbReference type="Proteomes" id="UP001497623"/>
    </source>
</evidence>
<evidence type="ECO:0000256" key="2">
    <source>
        <dbReference type="SAM" id="Phobius"/>
    </source>
</evidence>